<organism evidence="3 4">
    <name type="scientific">Ktedonosporobacter rubrisoli</name>
    <dbReference type="NCBI Taxonomy" id="2509675"/>
    <lineage>
        <taxon>Bacteria</taxon>
        <taxon>Bacillati</taxon>
        <taxon>Chloroflexota</taxon>
        <taxon>Ktedonobacteria</taxon>
        <taxon>Ktedonobacterales</taxon>
        <taxon>Ktedonosporobacteraceae</taxon>
        <taxon>Ktedonosporobacter</taxon>
    </lineage>
</organism>
<sequence length="311" mass="33891">MENTRILVIRPGAIGDVLLSFPVIAALKAQYAHPYVTLVSPEPMLELARATGIAEGTSHYGSPQWSELFLTPERIAARGGSLLREQLRDLELAICWFRDPDGLVEQNLRAAGARRVIVAPGRPVAEAHIHIVDYLARTVGVKVDLAQARLQLAPELTQVGAAPPVPWIAIQPGSGGAAKCWPLTSYAELITELWQRNIPILLLGGPADQERLAYLQARLRPARSELLTILEDAPLLTVARYLLRCRGYLGNDSGITHLAALLGIPTIAIFGPSDPAIWQPAGPHVSILQEPELANLHIAKVMYTIETFFKC</sequence>
<dbReference type="OrthoDB" id="9797795at2"/>
<dbReference type="Pfam" id="PF01075">
    <property type="entry name" value="Glyco_transf_9"/>
    <property type="match status" value="1"/>
</dbReference>
<dbReference type="InterPro" id="IPR051199">
    <property type="entry name" value="LPS_LOS_Heptosyltrfase"/>
</dbReference>
<dbReference type="GO" id="GO:0005829">
    <property type="term" value="C:cytosol"/>
    <property type="evidence" value="ECO:0007669"/>
    <property type="project" value="TreeGrafter"/>
</dbReference>
<evidence type="ECO:0000256" key="1">
    <source>
        <dbReference type="ARBA" id="ARBA00022676"/>
    </source>
</evidence>
<evidence type="ECO:0000313" key="3">
    <source>
        <dbReference type="EMBL" id="QBD80984.1"/>
    </source>
</evidence>
<evidence type="ECO:0000256" key="2">
    <source>
        <dbReference type="ARBA" id="ARBA00022679"/>
    </source>
</evidence>
<dbReference type="GO" id="GO:0008713">
    <property type="term" value="F:ADP-heptose-lipopolysaccharide heptosyltransferase activity"/>
    <property type="evidence" value="ECO:0007669"/>
    <property type="project" value="TreeGrafter"/>
</dbReference>
<dbReference type="Proteomes" id="UP000290365">
    <property type="component" value="Chromosome"/>
</dbReference>
<keyword evidence="2 3" id="KW-0808">Transferase</keyword>
<gene>
    <name evidence="3" type="ORF">EPA93_35455</name>
</gene>
<keyword evidence="4" id="KW-1185">Reference proteome</keyword>
<accession>A0A4P6JZ37</accession>
<dbReference type="KEGG" id="kbs:EPA93_35455"/>
<dbReference type="Gene3D" id="3.40.50.2000">
    <property type="entry name" value="Glycogen Phosphorylase B"/>
    <property type="match status" value="2"/>
</dbReference>
<dbReference type="SUPFAM" id="SSF53756">
    <property type="entry name" value="UDP-Glycosyltransferase/glycogen phosphorylase"/>
    <property type="match status" value="1"/>
</dbReference>
<evidence type="ECO:0000313" key="4">
    <source>
        <dbReference type="Proteomes" id="UP000290365"/>
    </source>
</evidence>
<keyword evidence="1" id="KW-0328">Glycosyltransferase</keyword>
<dbReference type="EMBL" id="CP035758">
    <property type="protein sequence ID" value="QBD80984.1"/>
    <property type="molecule type" value="Genomic_DNA"/>
</dbReference>
<reference evidence="3 4" key="1">
    <citation type="submission" date="2019-01" db="EMBL/GenBank/DDBJ databases">
        <title>Ktedonosporobacter rubrisoli SCAWS-G2.</title>
        <authorList>
            <person name="Huang Y."/>
            <person name="Yan B."/>
        </authorList>
    </citation>
    <scope>NUCLEOTIDE SEQUENCE [LARGE SCALE GENOMIC DNA]</scope>
    <source>
        <strain evidence="3 4">SCAWS-G2</strain>
    </source>
</reference>
<dbReference type="PANTHER" id="PTHR30160">
    <property type="entry name" value="TETRAACYLDISACCHARIDE 4'-KINASE-RELATED"/>
    <property type="match status" value="1"/>
</dbReference>
<proteinExistence type="predicted"/>
<dbReference type="RefSeq" id="WP_129892046.1">
    <property type="nucleotide sequence ID" value="NZ_CP035758.1"/>
</dbReference>
<dbReference type="AlphaFoldDB" id="A0A4P6JZ37"/>
<dbReference type="CDD" id="cd03789">
    <property type="entry name" value="GT9_LPS_heptosyltransferase"/>
    <property type="match status" value="1"/>
</dbReference>
<protein>
    <submittedName>
        <fullName evidence="3">Glycosyltransferase family 9 protein</fullName>
    </submittedName>
</protein>
<dbReference type="GO" id="GO:0009244">
    <property type="term" value="P:lipopolysaccharide core region biosynthetic process"/>
    <property type="evidence" value="ECO:0007669"/>
    <property type="project" value="TreeGrafter"/>
</dbReference>
<name>A0A4P6JZ37_KTERU</name>
<dbReference type="InterPro" id="IPR002201">
    <property type="entry name" value="Glyco_trans_9"/>
</dbReference>